<sequence>MPQGFATSPSLLYRDSRLMNLRPRQFSPQRMVEALLCLYYQSDDVELVGKALCVLAAMQIPGDMVVRYQIVPKTFPFTDCAINGELARATRDRLMLRKEMYYAESKRQQLRNIPLSEVTNEENKQLDRKDARRSQQR</sequence>
<protein>
    <submittedName>
        <fullName evidence="2">Uncharacterized protein</fullName>
    </submittedName>
</protein>
<organism evidence="2 3">
    <name type="scientific">Steinernema hermaphroditum</name>
    <dbReference type="NCBI Taxonomy" id="289476"/>
    <lineage>
        <taxon>Eukaryota</taxon>
        <taxon>Metazoa</taxon>
        <taxon>Ecdysozoa</taxon>
        <taxon>Nematoda</taxon>
        <taxon>Chromadorea</taxon>
        <taxon>Rhabditida</taxon>
        <taxon>Tylenchina</taxon>
        <taxon>Panagrolaimomorpha</taxon>
        <taxon>Strongyloidoidea</taxon>
        <taxon>Steinernematidae</taxon>
        <taxon>Steinernema</taxon>
    </lineage>
</organism>
<accession>A0AA39GQM6</accession>
<gene>
    <name evidence="2" type="ORF">QR680_019296</name>
</gene>
<dbReference type="AlphaFoldDB" id="A0AA39GQM6"/>
<reference evidence="2" key="1">
    <citation type="submission" date="2023-06" db="EMBL/GenBank/DDBJ databases">
        <title>Genomic analysis of the entomopathogenic nematode Steinernema hermaphroditum.</title>
        <authorList>
            <person name="Schwarz E.M."/>
            <person name="Heppert J.K."/>
            <person name="Baniya A."/>
            <person name="Schwartz H.T."/>
            <person name="Tan C.-H."/>
            <person name="Antoshechkin I."/>
            <person name="Sternberg P.W."/>
            <person name="Goodrich-Blair H."/>
            <person name="Dillman A.R."/>
        </authorList>
    </citation>
    <scope>NUCLEOTIDE SEQUENCE</scope>
    <source>
        <strain evidence="2">PS9179</strain>
        <tissue evidence="2">Whole animal</tissue>
    </source>
</reference>
<dbReference type="EMBL" id="JAUCMV010000006">
    <property type="protein sequence ID" value="KAK0390312.1"/>
    <property type="molecule type" value="Genomic_DNA"/>
</dbReference>
<feature type="region of interest" description="Disordered" evidence="1">
    <location>
        <begin position="112"/>
        <end position="137"/>
    </location>
</feature>
<evidence type="ECO:0000256" key="1">
    <source>
        <dbReference type="SAM" id="MobiDB-lite"/>
    </source>
</evidence>
<feature type="compositionally biased region" description="Basic and acidic residues" evidence="1">
    <location>
        <begin position="121"/>
        <end position="137"/>
    </location>
</feature>
<keyword evidence="3" id="KW-1185">Reference proteome</keyword>
<comment type="caution">
    <text evidence="2">The sequence shown here is derived from an EMBL/GenBank/DDBJ whole genome shotgun (WGS) entry which is preliminary data.</text>
</comment>
<evidence type="ECO:0000313" key="3">
    <source>
        <dbReference type="Proteomes" id="UP001175271"/>
    </source>
</evidence>
<name>A0AA39GQM6_9BILA</name>
<proteinExistence type="predicted"/>
<evidence type="ECO:0000313" key="2">
    <source>
        <dbReference type="EMBL" id="KAK0390312.1"/>
    </source>
</evidence>
<dbReference type="Proteomes" id="UP001175271">
    <property type="component" value="Unassembled WGS sequence"/>
</dbReference>